<keyword evidence="2" id="KW-0378">Hydrolase</keyword>
<evidence type="ECO:0000256" key="2">
    <source>
        <dbReference type="ARBA" id="ARBA00022801"/>
    </source>
</evidence>
<dbReference type="GO" id="GO:0046872">
    <property type="term" value="F:metal ion binding"/>
    <property type="evidence" value="ECO:0007669"/>
    <property type="project" value="UniProtKB-KW"/>
</dbReference>
<gene>
    <name evidence="4" type="ORF">C7B43_10040</name>
</gene>
<dbReference type="PANTHER" id="PTHR10587:SF133">
    <property type="entry name" value="CHITIN DEACETYLASE 1-RELATED"/>
    <property type="match status" value="1"/>
</dbReference>
<evidence type="ECO:0000313" key="4">
    <source>
        <dbReference type="EMBL" id="PSR28364.1"/>
    </source>
</evidence>
<dbReference type="Gene3D" id="3.20.20.370">
    <property type="entry name" value="Glycoside hydrolase/deacetylase"/>
    <property type="match status" value="1"/>
</dbReference>
<comment type="caution">
    <text evidence="4">The sequence shown here is derived from an EMBL/GenBank/DDBJ whole genome shotgun (WGS) entry which is preliminary data.</text>
</comment>
<feature type="domain" description="NodB homology" evidence="3">
    <location>
        <begin position="29"/>
        <end position="209"/>
    </location>
</feature>
<proteinExistence type="predicted"/>
<dbReference type="InterPro" id="IPR050248">
    <property type="entry name" value="Polysacc_deacetylase_ArnD"/>
</dbReference>
<dbReference type="PANTHER" id="PTHR10587">
    <property type="entry name" value="GLYCOSYL TRANSFERASE-RELATED"/>
    <property type="match status" value="1"/>
</dbReference>
<evidence type="ECO:0000259" key="3">
    <source>
        <dbReference type="PROSITE" id="PS51677"/>
    </source>
</evidence>
<dbReference type="GO" id="GO:0005975">
    <property type="term" value="P:carbohydrate metabolic process"/>
    <property type="evidence" value="ECO:0007669"/>
    <property type="project" value="InterPro"/>
</dbReference>
<dbReference type="EMBL" id="PXYT01000020">
    <property type="protein sequence ID" value="PSR28364.1"/>
    <property type="molecule type" value="Genomic_DNA"/>
</dbReference>
<dbReference type="InterPro" id="IPR011330">
    <property type="entry name" value="Glyco_hydro/deAcase_b/a-brl"/>
</dbReference>
<protein>
    <submittedName>
        <fullName evidence="4">Polysaccharide deacetylase family protein</fullName>
    </submittedName>
</protein>
<dbReference type="Proteomes" id="UP000242699">
    <property type="component" value="Unassembled WGS sequence"/>
</dbReference>
<evidence type="ECO:0000313" key="5">
    <source>
        <dbReference type="Proteomes" id="UP000242699"/>
    </source>
</evidence>
<dbReference type="AlphaFoldDB" id="A0A2T2X1K0"/>
<reference evidence="4 5" key="1">
    <citation type="journal article" date="2014" name="BMC Genomics">
        <title>Comparison of environmental and isolate Sulfobacillus genomes reveals diverse carbon, sulfur, nitrogen, and hydrogen metabolisms.</title>
        <authorList>
            <person name="Justice N.B."/>
            <person name="Norman A."/>
            <person name="Brown C.T."/>
            <person name="Singh A."/>
            <person name="Thomas B.C."/>
            <person name="Banfield J.F."/>
        </authorList>
    </citation>
    <scope>NUCLEOTIDE SEQUENCE [LARGE SCALE GENOMIC DNA]</scope>
    <source>
        <strain evidence="4">AMDSBA1</strain>
    </source>
</reference>
<sequence length="224" mass="24695">MIIIALAFWLVSQPTSVQGALIHVVTNKKIAALTFDDGPSPTYTPLILRTLSRYHAHATFFVVGREAQRFPYLVLDIAKQGSVVANHGWSHLNLRNEGATALWADADKTAQYITSLGISVVPFYRPPYGLVSHDLLKTFSEHGYRVVLWSIDTKDWTRPGVTSIIQHVRAQIKPGAIILMHDGGGNRSQTLVALNTILEQLTQMGYKIVTLPTLVKDSTSPPAL</sequence>
<dbReference type="InterPro" id="IPR002509">
    <property type="entry name" value="NODB_dom"/>
</dbReference>
<keyword evidence="1" id="KW-0479">Metal-binding</keyword>
<dbReference type="SUPFAM" id="SSF88713">
    <property type="entry name" value="Glycoside hydrolase/deacetylase"/>
    <property type="match status" value="1"/>
</dbReference>
<dbReference type="CDD" id="cd10917">
    <property type="entry name" value="CE4_NodB_like_6s_7s"/>
    <property type="match status" value="1"/>
</dbReference>
<evidence type="ECO:0000256" key="1">
    <source>
        <dbReference type="ARBA" id="ARBA00022723"/>
    </source>
</evidence>
<organism evidence="4 5">
    <name type="scientific">Sulfobacillus benefaciens</name>
    <dbReference type="NCBI Taxonomy" id="453960"/>
    <lineage>
        <taxon>Bacteria</taxon>
        <taxon>Bacillati</taxon>
        <taxon>Bacillota</taxon>
        <taxon>Clostridia</taxon>
        <taxon>Eubacteriales</taxon>
        <taxon>Clostridiales Family XVII. Incertae Sedis</taxon>
        <taxon>Sulfobacillus</taxon>
    </lineage>
</organism>
<dbReference type="GO" id="GO:0016020">
    <property type="term" value="C:membrane"/>
    <property type="evidence" value="ECO:0007669"/>
    <property type="project" value="TreeGrafter"/>
</dbReference>
<dbReference type="Pfam" id="PF01522">
    <property type="entry name" value="Polysacc_deac_1"/>
    <property type="match status" value="1"/>
</dbReference>
<dbReference type="PROSITE" id="PS51677">
    <property type="entry name" value="NODB"/>
    <property type="match status" value="1"/>
</dbReference>
<accession>A0A2T2X1K0</accession>
<dbReference type="GO" id="GO:0016810">
    <property type="term" value="F:hydrolase activity, acting on carbon-nitrogen (but not peptide) bonds"/>
    <property type="evidence" value="ECO:0007669"/>
    <property type="project" value="InterPro"/>
</dbReference>
<name>A0A2T2X1K0_9FIRM</name>